<gene>
    <name evidence="6" type="ORF">BCR43DRAFT_526857</name>
</gene>
<feature type="compositionally biased region" description="Polar residues" evidence="5">
    <location>
        <begin position="643"/>
        <end position="664"/>
    </location>
</feature>
<dbReference type="InterPro" id="IPR002110">
    <property type="entry name" value="Ankyrin_rpt"/>
</dbReference>
<dbReference type="PROSITE" id="PS50088">
    <property type="entry name" value="ANK_REPEAT"/>
    <property type="match status" value="5"/>
</dbReference>
<dbReference type="Proteomes" id="UP000242180">
    <property type="component" value="Unassembled WGS sequence"/>
</dbReference>
<dbReference type="STRING" id="13706.A0A1X2H4L7"/>
<dbReference type="OrthoDB" id="539213at2759"/>
<dbReference type="SUPFAM" id="SSF48403">
    <property type="entry name" value="Ankyrin repeat"/>
    <property type="match status" value="2"/>
</dbReference>
<dbReference type="Pfam" id="PF13637">
    <property type="entry name" value="Ank_4"/>
    <property type="match status" value="2"/>
</dbReference>
<dbReference type="Pfam" id="PF13857">
    <property type="entry name" value="Ank_5"/>
    <property type="match status" value="2"/>
</dbReference>
<feature type="compositionally biased region" description="Polar residues" evidence="5">
    <location>
        <begin position="1378"/>
        <end position="1389"/>
    </location>
</feature>
<feature type="repeat" description="ANK" evidence="3">
    <location>
        <begin position="537"/>
        <end position="570"/>
    </location>
</feature>
<evidence type="ECO:0000256" key="5">
    <source>
        <dbReference type="SAM" id="MobiDB-lite"/>
    </source>
</evidence>
<dbReference type="Gene3D" id="1.25.40.20">
    <property type="entry name" value="Ankyrin repeat-containing domain"/>
    <property type="match status" value="4"/>
</dbReference>
<feature type="repeat" description="ANK" evidence="3">
    <location>
        <begin position="356"/>
        <end position="391"/>
    </location>
</feature>
<evidence type="ECO:0000256" key="1">
    <source>
        <dbReference type="ARBA" id="ARBA00022737"/>
    </source>
</evidence>
<keyword evidence="1" id="KW-0677">Repeat</keyword>
<dbReference type="OMA" id="SYQQERM"/>
<dbReference type="EMBL" id="MCGN01000009">
    <property type="protein sequence ID" value="ORY93268.1"/>
    <property type="molecule type" value="Genomic_DNA"/>
</dbReference>
<evidence type="ECO:0000313" key="7">
    <source>
        <dbReference type="Proteomes" id="UP000242180"/>
    </source>
</evidence>
<feature type="coiled-coil region" evidence="4">
    <location>
        <begin position="1010"/>
        <end position="1044"/>
    </location>
</feature>
<evidence type="ECO:0000256" key="4">
    <source>
        <dbReference type="SAM" id="Coils"/>
    </source>
</evidence>
<evidence type="ECO:0000256" key="2">
    <source>
        <dbReference type="ARBA" id="ARBA00023043"/>
    </source>
</evidence>
<feature type="compositionally biased region" description="Basic and acidic residues" evidence="5">
    <location>
        <begin position="1234"/>
        <end position="1243"/>
    </location>
</feature>
<evidence type="ECO:0000256" key="3">
    <source>
        <dbReference type="PROSITE-ProRule" id="PRU00023"/>
    </source>
</evidence>
<reference evidence="6 7" key="1">
    <citation type="submission" date="2016-07" db="EMBL/GenBank/DDBJ databases">
        <title>Pervasive Adenine N6-methylation of Active Genes in Fungi.</title>
        <authorList>
            <consortium name="DOE Joint Genome Institute"/>
            <person name="Mondo S.J."/>
            <person name="Dannebaum R.O."/>
            <person name="Kuo R.C."/>
            <person name="Labutti K."/>
            <person name="Haridas S."/>
            <person name="Kuo A."/>
            <person name="Salamov A."/>
            <person name="Ahrendt S.R."/>
            <person name="Lipzen A."/>
            <person name="Sullivan W."/>
            <person name="Andreopoulos W.B."/>
            <person name="Clum A."/>
            <person name="Lindquist E."/>
            <person name="Daum C."/>
            <person name="Ramamoorthy G.K."/>
            <person name="Gryganskyi A."/>
            <person name="Culley D."/>
            <person name="Magnuson J.K."/>
            <person name="James T.Y."/>
            <person name="O'Malley M.A."/>
            <person name="Stajich J.E."/>
            <person name="Spatafora J.W."/>
            <person name="Visel A."/>
            <person name="Grigoriev I.V."/>
        </authorList>
    </citation>
    <scope>NUCLEOTIDE SEQUENCE [LARGE SCALE GENOMIC DNA]</scope>
    <source>
        <strain evidence="6 7">NRRL 2496</strain>
    </source>
</reference>
<dbReference type="InterPro" id="IPR036770">
    <property type="entry name" value="Ankyrin_rpt-contain_sf"/>
</dbReference>
<dbReference type="PANTHER" id="PTHR24166">
    <property type="entry name" value="ROLLING PEBBLES, ISOFORM B"/>
    <property type="match status" value="1"/>
</dbReference>
<keyword evidence="2 3" id="KW-0040">ANK repeat</keyword>
<feature type="region of interest" description="Disordered" evidence="5">
    <location>
        <begin position="1322"/>
        <end position="1389"/>
    </location>
</feature>
<dbReference type="PANTHER" id="PTHR24166:SF48">
    <property type="entry name" value="PROTEIN VAPYRIN"/>
    <property type="match status" value="1"/>
</dbReference>
<protein>
    <submittedName>
        <fullName evidence="6">Uncharacterized protein</fullName>
    </submittedName>
</protein>
<keyword evidence="4" id="KW-0175">Coiled coil</keyword>
<feature type="repeat" description="ANK" evidence="3">
    <location>
        <begin position="155"/>
        <end position="179"/>
    </location>
</feature>
<dbReference type="PROSITE" id="PS50297">
    <property type="entry name" value="ANK_REP_REGION"/>
    <property type="match status" value="4"/>
</dbReference>
<proteinExistence type="predicted"/>
<feature type="region of interest" description="Disordered" evidence="5">
    <location>
        <begin position="415"/>
        <end position="475"/>
    </location>
</feature>
<sequence>MDFLLAVSQNNVDKVRQILQTGIDVNSPILWNAKDTYSPVLPATASARPELRERLQSGQEYHSRALNIAVLGGHADMCRLLLSAGADINVKDGRGRTALICAIYGLDLDVANINTTNLPLISKTHEAHYDIMKNILLRHPNLFVSTLDAPQFEIKGITPLCLASYLSKTDVIQLLLEDGRINVDGTDSKSATALMYAARDGNLPIVKLLLNYHASPDITDNHGWSAIQYAGRSPEIVQLYEEALRCRRHELAHLHGQTPLAKHTMTNYTKLSHLISSLPEYPSSLTHVQFKTLRDIDLMDPTAAPITQILQNAFLQAIKRHDHATLRTLLLWSPPLHKDQRPLSGPLLVNFHDPKTGMTALHHAMRTKPLPSLDTIVLLYQAGIDINSQTYYGRTALHHLARFGLDKDGKSWAIQKSNKDQKSQPPPQQSSQQTSQQRALPSHPMRMNSISSMASSVADAAPTSPPPPLSPTVEHNDADLSRYSVQSAESATSASSNNTPDASWKSIMAAPTVPQHLAAAASLLIRLGALVNIADPNGNTPLHFAAEFGGVPEVLEVLIMENADLTLKNKKGLTPLDVCKNEDIRKRMFQLDHERKMSIKTKSSVSYMSAGGSNVKPFENAGDYRSSASLSRSVSRSTLRTDANGSSNSSKWLSQPSSATSLQGSDEEDDEGDMDLEFQKILKAFFSYQTTFTDNIESALAKITDSILNTTSFPVEETITRLRLELRQAHDMFDATDQRAERVMMHYRQELEQVEQIHQADWDMSDLQCDKIDKLFDVFERIDGRFGQLELDQDELVEQVESLRRAAARQQPSQVTDPADLQEGVTNLIQSLLILDTVSVDAVLYSREDRKRLCGDMARTVEMVLCSLKSKEGDEAKSAREDIEAKWNAVRHLLSKEMDPAQLAKSTPATISATVQGPAQWERQMTAARLYGQKDHHISLNTLELNFEILHSNLCEVQKDLDTINQRVAQVFANKRAMYDQCLKLEGELQSGARPEPVVRSELEAVLTSTQKLFDEQKELETERTALRKELVSLEKELDGVRAKVRETRPPVLLQGLLERLETEPMPLVKIEKDWKEDANLVMEVFEDDSSMTTSSSRTSSIHEELPFLSSLSPLALQCVVTRLDASLYALKVLAKSHIGRSRQTLLEVSTALTQANAELEETRSQMTALYDEAAEVAHQVFTLKTELETIVQHRKEEIVKVWEVVDEVSEGVNQQQQQQQPKPPSQEGQNETPKSEERVEDQDRHQWIIRELEQLQNVNESLQEAIEDLQREQDEIGQKLRRLATALIEPQVNCLVGQDEGSLLTISDRLSELMDRVRHKGFGLSGHNTSDRNPLPSSSSSAAPADSRRFSVATQNSMRSSIAPRSVPRPQPHARMSTATRASQRMSVMSTASFTSLSSYQQDRMLARASTLSSAFSRSQHSLIQSKR</sequence>
<feature type="compositionally biased region" description="Low complexity" evidence="5">
    <location>
        <begin position="1332"/>
        <end position="1346"/>
    </location>
</feature>
<feature type="coiled-coil region" evidence="4">
    <location>
        <begin position="1146"/>
        <end position="1177"/>
    </location>
</feature>
<dbReference type="InParanoid" id="A0A1X2H4L7"/>
<feature type="region of interest" description="Disordered" evidence="5">
    <location>
        <begin position="1213"/>
        <end position="1243"/>
    </location>
</feature>
<comment type="caution">
    <text evidence="6">The sequence shown here is derived from an EMBL/GenBank/DDBJ whole genome shotgun (WGS) entry which is preliminary data.</text>
</comment>
<feature type="region of interest" description="Disordered" evidence="5">
    <location>
        <begin position="635"/>
        <end position="672"/>
    </location>
</feature>
<feature type="repeat" description="ANK" evidence="3">
    <location>
        <begin position="189"/>
        <end position="221"/>
    </location>
</feature>
<organism evidence="6 7">
    <name type="scientific">Syncephalastrum racemosum</name>
    <name type="common">Filamentous fungus</name>
    <dbReference type="NCBI Taxonomy" id="13706"/>
    <lineage>
        <taxon>Eukaryota</taxon>
        <taxon>Fungi</taxon>
        <taxon>Fungi incertae sedis</taxon>
        <taxon>Mucoromycota</taxon>
        <taxon>Mucoromycotina</taxon>
        <taxon>Mucoromycetes</taxon>
        <taxon>Mucorales</taxon>
        <taxon>Syncephalastraceae</taxon>
        <taxon>Syncephalastrum</taxon>
    </lineage>
</organism>
<name>A0A1X2H4L7_SYNRA</name>
<dbReference type="InterPro" id="IPR050889">
    <property type="entry name" value="Dendritic_Spine_Reg/Scaffold"/>
</dbReference>
<feature type="coiled-coil region" evidence="4">
    <location>
        <begin position="1246"/>
        <end position="1287"/>
    </location>
</feature>
<feature type="repeat" description="ANK" evidence="3">
    <location>
        <begin position="61"/>
        <end position="93"/>
    </location>
</feature>
<evidence type="ECO:0000313" key="6">
    <source>
        <dbReference type="EMBL" id="ORY93268.1"/>
    </source>
</evidence>
<accession>A0A1X2H4L7</accession>
<keyword evidence="7" id="KW-1185">Reference proteome</keyword>
<dbReference type="SMART" id="SM00248">
    <property type="entry name" value="ANK"/>
    <property type="match status" value="7"/>
</dbReference>